<sequence length="113" mass="12577">MCIPNNNIYALDRRRRLRSVPPPPYVLQRAGHVAPRYIVARTRRRAVIRSPATVTDGTLVRSPLTLLYGCCNYQSTAADTDIPPPPPPPPPPDQTARRVRLRVISLSARDCPA</sequence>
<dbReference type="AlphaFoldDB" id="A0A2S2PQC2"/>
<evidence type="ECO:0000313" key="2">
    <source>
        <dbReference type="EMBL" id="MBY31659.1"/>
    </source>
</evidence>
<protein>
    <submittedName>
        <fullName evidence="2">Uncharacterized protein</fullName>
    </submittedName>
</protein>
<accession>A0A2S2PQC2</accession>
<organism evidence="2">
    <name type="scientific">Schizaphis graminum</name>
    <name type="common">Green bug aphid</name>
    <dbReference type="NCBI Taxonomy" id="13262"/>
    <lineage>
        <taxon>Eukaryota</taxon>
        <taxon>Metazoa</taxon>
        <taxon>Ecdysozoa</taxon>
        <taxon>Arthropoda</taxon>
        <taxon>Hexapoda</taxon>
        <taxon>Insecta</taxon>
        <taxon>Pterygota</taxon>
        <taxon>Neoptera</taxon>
        <taxon>Paraneoptera</taxon>
        <taxon>Hemiptera</taxon>
        <taxon>Sternorrhyncha</taxon>
        <taxon>Aphidomorpha</taxon>
        <taxon>Aphidoidea</taxon>
        <taxon>Aphididae</taxon>
        <taxon>Aphidini</taxon>
        <taxon>Schizaphis</taxon>
    </lineage>
</organism>
<feature type="compositionally biased region" description="Pro residues" evidence="1">
    <location>
        <begin position="82"/>
        <end position="93"/>
    </location>
</feature>
<reference evidence="2" key="1">
    <citation type="submission" date="2018-04" db="EMBL/GenBank/DDBJ databases">
        <title>Transcriptome of Schizaphis graminum biotype I.</title>
        <authorList>
            <person name="Scully E.D."/>
            <person name="Geib S.M."/>
            <person name="Palmer N.A."/>
            <person name="Koch K."/>
            <person name="Bradshaw J."/>
            <person name="Heng-Moss T."/>
            <person name="Sarath G."/>
        </authorList>
    </citation>
    <scope>NUCLEOTIDE SEQUENCE</scope>
</reference>
<evidence type="ECO:0000256" key="1">
    <source>
        <dbReference type="SAM" id="MobiDB-lite"/>
    </source>
</evidence>
<proteinExistence type="predicted"/>
<dbReference type="EMBL" id="GGMR01019040">
    <property type="protein sequence ID" value="MBY31659.1"/>
    <property type="molecule type" value="Transcribed_RNA"/>
</dbReference>
<gene>
    <name evidence="2" type="ORF">g.129000</name>
</gene>
<name>A0A2S2PQC2_SCHGA</name>
<feature type="region of interest" description="Disordered" evidence="1">
    <location>
        <begin position="77"/>
        <end position="96"/>
    </location>
</feature>